<feature type="binding site" evidence="2">
    <location>
        <position position="65"/>
    </location>
    <ligand>
        <name>Zn(2+)</name>
        <dbReference type="ChEBI" id="CHEBI:29105"/>
    </ligand>
</feature>
<accession>A0AAC8Q104</accession>
<name>A0AAC8Q104_9BACT</name>
<dbReference type="Proteomes" id="UP000035579">
    <property type="component" value="Chromosome"/>
</dbReference>
<dbReference type="InterPro" id="IPR001765">
    <property type="entry name" value="Carbonic_anhydrase"/>
</dbReference>
<sequence>MEERLTAMTIAGIPPAPLPADQALQRLREGNRRFVQHIRIPDAAGERSALAAGQSPFASILSCSDSRVPSELVFDQGLGDLFVIRVAGNVVAPSLIGSVEFAAATFGTRLVVVMGHSRCGAIKATLDSIQHSVDSPSENIRDIVDRCRPAVESVVHAAGPNVDGQRLVHEAVRANVRQSCAHLRHGSRLLERLIQEEGLMVVGADYSLDTGEVDFFDGMPR</sequence>
<evidence type="ECO:0000256" key="1">
    <source>
        <dbReference type="ARBA" id="ARBA00006217"/>
    </source>
</evidence>
<comment type="similarity">
    <text evidence="1">Belongs to the beta-class carbonic anhydrase family.</text>
</comment>
<dbReference type="InterPro" id="IPR036874">
    <property type="entry name" value="Carbonic_anhydrase_sf"/>
</dbReference>
<comment type="cofactor">
    <cofactor evidence="2">
        <name>Zn(2+)</name>
        <dbReference type="ChEBI" id="CHEBI:29105"/>
    </cofactor>
    <text evidence="2">Binds 1 zinc ion per subunit.</text>
</comment>
<dbReference type="SUPFAM" id="SSF53056">
    <property type="entry name" value="beta-carbonic anhydrase, cab"/>
    <property type="match status" value="1"/>
</dbReference>
<dbReference type="Pfam" id="PF00484">
    <property type="entry name" value="Pro_CA"/>
    <property type="match status" value="1"/>
</dbReference>
<gene>
    <name evidence="3" type="ORF">AA314_00646</name>
</gene>
<dbReference type="CDD" id="cd03378">
    <property type="entry name" value="beta_CA_cladeC"/>
    <property type="match status" value="1"/>
</dbReference>
<feature type="binding site" evidence="2">
    <location>
        <position position="116"/>
    </location>
    <ligand>
        <name>Zn(2+)</name>
        <dbReference type="ChEBI" id="CHEBI:29105"/>
    </ligand>
</feature>
<keyword evidence="2" id="KW-0479">Metal-binding</keyword>
<dbReference type="PANTHER" id="PTHR11002">
    <property type="entry name" value="CARBONIC ANHYDRASE"/>
    <property type="match status" value="1"/>
</dbReference>
<evidence type="ECO:0000313" key="4">
    <source>
        <dbReference type="Proteomes" id="UP000035579"/>
    </source>
</evidence>
<dbReference type="GO" id="GO:0004089">
    <property type="term" value="F:carbonate dehydratase activity"/>
    <property type="evidence" value="ECO:0007669"/>
    <property type="project" value="InterPro"/>
</dbReference>
<dbReference type="EMBL" id="CP011509">
    <property type="protein sequence ID" value="AKI99019.1"/>
    <property type="molecule type" value="Genomic_DNA"/>
</dbReference>
<organism evidence="3 4">
    <name type="scientific">Archangium gephyra</name>
    <dbReference type="NCBI Taxonomy" id="48"/>
    <lineage>
        <taxon>Bacteria</taxon>
        <taxon>Pseudomonadati</taxon>
        <taxon>Myxococcota</taxon>
        <taxon>Myxococcia</taxon>
        <taxon>Myxococcales</taxon>
        <taxon>Cystobacterineae</taxon>
        <taxon>Archangiaceae</taxon>
        <taxon>Archangium</taxon>
    </lineage>
</organism>
<dbReference type="GO" id="GO:0008270">
    <property type="term" value="F:zinc ion binding"/>
    <property type="evidence" value="ECO:0007669"/>
    <property type="project" value="InterPro"/>
</dbReference>
<dbReference type="Gene3D" id="3.40.1050.10">
    <property type="entry name" value="Carbonic anhydrase"/>
    <property type="match status" value="1"/>
</dbReference>
<dbReference type="AlphaFoldDB" id="A0AAC8Q104"/>
<protein>
    <submittedName>
        <fullName evidence="3">Carbonic anhydrase</fullName>
    </submittedName>
</protein>
<evidence type="ECO:0000313" key="3">
    <source>
        <dbReference type="EMBL" id="AKI99019.1"/>
    </source>
</evidence>
<dbReference type="KEGG" id="age:AA314_00646"/>
<evidence type="ECO:0000256" key="2">
    <source>
        <dbReference type="PIRSR" id="PIRSR601765-1"/>
    </source>
</evidence>
<feature type="binding site" evidence="2">
    <location>
        <position position="119"/>
    </location>
    <ligand>
        <name>Zn(2+)</name>
        <dbReference type="ChEBI" id="CHEBI:29105"/>
    </ligand>
</feature>
<proteinExistence type="inferred from homology"/>
<reference evidence="3 4" key="1">
    <citation type="submission" date="2015-05" db="EMBL/GenBank/DDBJ databases">
        <title>Genome assembly of Archangium gephyra DSM 2261.</title>
        <authorList>
            <person name="Sharma G."/>
            <person name="Subramanian S."/>
        </authorList>
    </citation>
    <scope>NUCLEOTIDE SEQUENCE [LARGE SCALE GENOMIC DNA]</scope>
    <source>
        <strain evidence="3 4">DSM 2261</strain>
    </source>
</reference>
<dbReference type="SMART" id="SM00947">
    <property type="entry name" value="Pro_CA"/>
    <property type="match status" value="1"/>
</dbReference>
<keyword evidence="2" id="KW-0862">Zinc</keyword>
<dbReference type="PANTHER" id="PTHR11002:SF79">
    <property type="entry name" value="CARBONIC ANHYDRASE 2"/>
    <property type="match status" value="1"/>
</dbReference>
<feature type="binding site" evidence="2">
    <location>
        <position position="63"/>
    </location>
    <ligand>
        <name>Zn(2+)</name>
        <dbReference type="ChEBI" id="CHEBI:29105"/>
    </ligand>
</feature>